<protein>
    <submittedName>
        <fullName evidence="13">TonB-dependent receptor plug domain-containing protein</fullName>
    </submittedName>
</protein>
<keyword evidence="3" id="KW-1134">Transmembrane beta strand</keyword>
<evidence type="ECO:0000256" key="4">
    <source>
        <dbReference type="ARBA" id="ARBA00022496"/>
    </source>
</evidence>
<accession>A0A927F8U7</accession>
<dbReference type="EMBL" id="JACYFG010000036">
    <property type="protein sequence ID" value="MBD5780457.1"/>
    <property type="molecule type" value="Genomic_DNA"/>
</dbReference>
<reference evidence="13" key="1">
    <citation type="submission" date="2020-09" db="EMBL/GenBank/DDBJ databases">
        <title>Pelagicoccus enzymogenes sp. nov. with an EPS production, isolated from marine sediment.</title>
        <authorList>
            <person name="Feng X."/>
        </authorList>
    </citation>
    <scope>NUCLEOTIDE SEQUENCE</scope>
    <source>
        <strain evidence="13">NFK12</strain>
    </source>
</reference>
<keyword evidence="6 11" id="KW-0732">Signal</keyword>
<proteinExistence type="predicted"/>
<evidence type="ECO:0000313" key="14">
    <source>
        <dbReference type="Proteomes" id="UP000622317"/>
    </source>
</evidence>
<feature type="chain" id="PRO_5037104424" evidence="11">
    <location>
        <begin position="26"/>
        <end position="1242"/>
    </location>
</feature>
<dbReference type="PANTHER" id="PTHR32552">
    <property type="entry name" value="FERRICHROME IRON RECEPTOR-RELATED"/>
    <property type="match status" value="1"/>
</dbReference>
<sequence>MNRPRYDQSRRLTGLFLLTSSLAMAGTVANAQDDVEDEEIFELSPFEVTADDSTGYRATASLAGTRIKTDLKDIASSISVVTKDFLRDTNATDNQSLLTYTTNTEVGGVGGNYAGVGNTYIDGVSEAANFASPNNNTRVRGLDSADNTRDYFRSDIPWDSYNVERVELQRGPNSILFGIGSPAGIINTGINRANFSNDSQVEIGFGSFGSIRTTFDTNKTLIEDELAVRVSVLNENQKYRQRPAHEDDRRLFVALRYKPNFMNTDSISTLVRASYEDGDIEANRPRVLPPQDRITPFFDANAINRQTWDPYYAWEAGVIGYQGSTIDGETKNYWTVQYPGPNIQATSNPVFVFDGASSSMPASWMQAGATTNWGINSEGNRDAGIDGIPYGSNIGIASFNEFAQNANYNGEPGYPAAESGFYKTKALTDDSVFDFFNVLIDGPNKKEWQNWDAHNLAFEQTFLDNKLGYEVVIDRQSYQDGQTRNLNGSYISVDIRENLMYYPWAYESDGVVVKNPNAGRAFVGSSTRGTNSARFTERENDRLTAFADLDFRDMLGDNAIGKLLGRHTINGVYSDTSYETESRDWIRYAVEPSWSDAYGNENGGLVNGDVVLDWMTYLSGDLRNTSSASGLQLAGITGIQNISGSYDIPYFDSTWNASVSPGAAWNDPTIINGESQASFQSENPLNYVGWVSRPFNILNADEGDIDQLYTGVSKNLITTKSKGITWQGRFFDGLVVPTWGYREDTQSLIQGNSTAAFEDNGVAKVNPDYTGDEFSITGSSTSWGVVVHTPQFIAEKLPAGTTVSLNYNSGRNMRVENRFGFGGNPLPNAAGSTEDYGFAISTLDDRLTFKATFYETKVENANISSVSSETATLGNNTYYLRNLEAWGTASALLDLAGREVSADPDTYADYTGVLGWGWYWNWAQVDGNGVAGAEDFPGAWDAAYNDVSSDVFTDHPSTIAQTEAVNSWLAQMNDQSWFDAYGFSVDVDKVKAGDWIGGIEGWTPTAGVGGVQPAGGGRINGVWPTGTVSYVSKGVEYELLGNLTKNWSVAMNVSKTDAYQTGLGEDLVNYIEAAYEKYQSPAGDLRLWWGGDNTVRAYFNNNIWAAYQFQVQTNGKLAAELSPWSANLVTNYTIGDGAFAGLNLGGGYRWKDGKILGYGLNAAQDNLDINKPYWSDSEGHFDFWAGKNIDLNDRVTWRVQLNLRNVGEDPKLKPLSVQPDGSPGNYSIQEGMTWQLTNTFSF</sequence>
<dbReference type="InterPro" id="IPR012910">
    <property type="entry name" value="Plug_dom"/>
</dbReference>
<keyword evidence="9" id="KW-0472">Membrane</keyword>
<feature type="signal peptide" evidence="11">
    <location>
        <begin position="1"/>
        <end position="25"/>
    </location>
</feature>
<keyword evidence="13" id="KW-0675">Receptor</keyword>
<evidence type="ECO:0000256" key="9">
    <source>
        <dbReference type="ARBA" id="ARBA00023136"/>
    </source>
</evidence>
<evidence type="ECO:0000256" key="11">
    <source>
        <dbReference type="SAM" id="SignalP"/>
    </source>
</evidence>
<evidence type="ECO:0000259" key="12">
    <source>
        <dbReference type="Pfam" id="PF07715"/>
    </source>
</evidence>
<dbReference type="InterPro" id="IPR039426">
    <property type="entry name" value="TonB-dep_rcpt-like"/>
</dbReference>
<name>A0A927F8U7_9BACT</name>
<feature type="domain" description="TonB-dependent receptor plug" evidence="12">
    <location>
        <begin position="71"/>
        <end position="185"/>
    </location>
</feature>
<keyword evidence="8" id="KW-0406">Ion transport</keyword>
<keyword evidence="4" id="KW-0410">Iron transport</keyword>
<dbReference type="AlphaFoldDB" id="A0A927F8U7"/>
<dbReference type="Pfam" id="PF07715">
    <property type="entry name" value="Plug"/>
    <property type="match status" value="1"/>
</dbReference>
<dbReference type="InterPro" id="IPR037066">
    <property type="entry name" value="Plug_dom_sf"/>
</dbReference>
<keyword evidence="7" id="KW-0408">Iron</keyword>
<evidence type="ECO:0000256" key="2">
    <source>
        <dbReference type="ARBA" id="ARBA00022448"/>
    </source>
</evidence>
<dbReference type="Proteomes" id="UP000622317">
    <property type="component" value="Unassembled WGS sequence"/>
</dbReference>
<dbReference type="Gene3D" id="2.170.130.10">
    <property type="entry name" value="TonB-dependent receptor, plug domain"/>
    <property type="match status" value="1"/>
</dbReference>
<keyword evidence="14" id="KW-1185">Reference proteome</keyword>
<evidence type="ECO:0000256" key="1">
    <source>
        <dbReference type="ARBA" id="ARBA00004571"/>
    </source>
</evidence>
<dbReference type="SUPFAM" id="SSF56935">
    <property type="entry name" value="Porins"/>
    <property type="match status" value="2"/>
</dbReference>
<evidence type="ECO:0000313" key="13">
    <source>
        <dbReference type="EMBL" id="MBD5780457.1"/>
    </source>
</evidence>
<keyword evidence="10" id="KW-0998">Cell outer membrane</keyword>
<dbReference type="PANTHER" id="PTHR32552:SF68">
    <property type="entry name" value="FERRICHROME OUTER MEMBRANE TRANSPORTER_PHAGE RECEPTOR"/>
    <property type="match status" value="1"/>
</dbReference>
<dbReference type="InterPro" id="IPR036942">
    <property type="entry name" value="Beta-barrel_TonB_sf"/>
</dbReference>
<dbReference type="RefSeq" id="WP_191617558.1">
    <property type="nucleotide sequence ID" value="NZ_JACYFG010000036.1"/>
</dbReference>
<organism evidence="13 14">
    <name type="scientific">Pelagicoccus enzymogenes</name>
    <dbReference type="NCBI Taxonomy" id="2773457"/>
    <lineage>
        <taxon>Bacteria</taxon>
        <taxon>Pseudomonadati</taxon>
        <taxon>Verrucomicrobiota</taxon>
        <taxon>Opitutia</taxon>
        <taxon>Puniceicoccales</taxon>
        <taxon>Pelagicoccaceae</taxon>
        <taxon>Pelagicoccus</taxon>
    </lineage>
</organism>
<dbReference type="GO" id="GO:0009279">
    <property type="term" value="C:cell outer membrane"/>
    <property type="evidence" value="ECO:0007669"/>
    <property type="project" value="UniProtKB-SubCell"/>
</dbReference>
<dbReference type="Gene3D" id="2.40.170.20">
    <property type="entry name" value="TonB-dependent receptor, beta-barrel domain"/>
    <property type="match status" value="2"/>
</dbReference>
<evidence type="ECO:0000256" key="8">
    <source>
        <dbReference type="ARBA" id="ARBA00023065"/>
    </source>
</evidence>
<keyword evidence="5" id="KW-0812">Transmembrane</keyword>
<evidence type="ECO:0000256" key="10">
    <source>
        <dbReference type="ARBA" id="ARBA00023237"/>
    </source>
</evidence>
<evidence type="ECO:0000256" key="7">
    <source>
        <dbReference type="ARBA" id="ARBA00023004"/>
    </source>
</evidence>
<evidence type="ECO:0000256" key="6">
    <source>
        <dbReference type="ARBA" id="ARBA00022729"/>
    </source>
</evidence>
<keyword evidence="2" id="KW-0813">Transport</keyword>
<gene>
    <name evidence="13" type="ORF">IEN85_13230</name>
</gene>
<evidence type="ECO:0000256" key="5">
    <source>
        <dbReference type="ARBA" id="ARBA00022692"/>
    </source>
</evidence>
<comment type="caution">
    <text evidence="13">The sequence shown here is derived from an EMBL/GenBank/DDBJ whole genome shotgun (WGS) entry which is preliminary data.</text>
</comment>
<evidence type="ECO:0000256" key="3">
    <source>
        <dbReference type="ARBA" id="ARBA00022452"/>
    </source>
</evidence>
<dbReference type="GO" id="GO:0015344">
    <property type="term" value="F:siderophore uptake transmembrane transporter activity"/>
    <property type="evidence" value="ECO:0007669"/>
    <property type="project" value="TreeGrafter"/>
</dbReference>
<comment type="subcellular location">
    <subcellularLocation>
        <location evidence="1">Cell outer membrane</location>
        <topology evidence="1">Multi-pass membrane protein</topology>
    </subcellularLocation>
</comment>